<dbReference type="CDD" id="cd02019">
    <property type="entry name" value="NK"/>
    <property type="match status" value="1"/>
</dbReference>
<keyword evidence="2" id="KW-1185">Reference proteome</keyword>
<dbReference type="PANTHER" id="PTHR37816">
    <property type="entry name" value="YALI0E33011P"/>
    <property type="match status" value="1"/>
</dbReference>
<reference evidence="1" key="1">
    <citation type="submission" date="2021-04" db="EMBL/GenBank/DDBJ databases">
        <title>Luteolibacter sp. 32A isolated from the skin of an Anderson's salamander (Ambystoma andersonii).</title>
        <authorList>
            <person name="Spergser J."/>
            <person name="Busse H.-J."/>
        </authorList>
    </citation>
    <scope>NUCLEOTIDE SEQUENCE</scope>
    <source>
        <strain evidence="1">32A</strain>
    </source>
</reference>
<dbReference type="SUPFAM" id="SSF52540">
    <property type="entry name" value="P-loop containing nucleoside triphosphate hydrolases"/>
    <property type="match status" value="1"/>
</dbReference>
<dbReference type="InterPro" id="IPR027417">
    <property type="entry name" value="P-loop_NTPase"/>
</dbReference>
<dbReference type="InterPro" id="IPR052922">
    <property type="entry name" value="Cytidylate_Kinase-2"/>
</dbReference>
<dbReference type="PANTHER" id="PTHR37816:SF1">
    <property type="entry name" value="TOXIN"/>
    <property type="match status" value="1"/>
</dbReference>
<dbReference type="KEGG" id="lamb:KBB96_02970"/>
<organism evidence="1 2">
    <name type="scientific">Luteolibacter ambystomatis</name>
    <dbReference type="NCBI Taxonomy" id="2824561"/>
    <lineage>
        <taxon>Bacteria</taxon>
        <taxon>Pseudomonadati</taxon>
        <taxon>Verrucomicrobiota</taxon>
        <taxon>Verrucomicrobiia</taxon>
        <taxon>Verrucomicrobiales</taxon>
        <taxon>Verrucomicrobiaceae</taxon>
        <taxon>Luteolibacter</taxon>
    </lineage>
</organism>
<name>A0A975J0P0_9BACT</name>
<evidence type="ECO:0000313" key="2">
    <source>
        <dbReference type="Proteomes" id="UP000676169"/>
    </source>
</evidence>
<dbReference type="AlphaFoldDB" id="A0A975J0P0"/>
<dbReference type="Gene3D" id="3.40.50.300">
    <property type="entry name" value="P-loop containing nucleotide triphosphate hydrolases"/>
    <property type="match status" value="1"/>
</dbReference>
<dbReference type="EMBL" id="CP073100">
    <property type="protein sequence ID" value="QUE51860.1"/>
    <property type="molecule type" value="Genomic_DNA"/>
</dbReference>
<gene>
    <name evidence="1" type="ORF">KBB96_02970</name>
</gene>
<protein>
    <recommendedName>
        <fullName evidence="3">AAA family ATPase</fullName>
    </recommendedName>
</protein>
<sequence length="173" mass="19366">MRRILVTGNAGSGKTTFARRVAAELGIPCHGLDPIVWQPGWKKTPAQEKARRIAELITSDAWVIDGVSDQVQASADIVVFLDVPRWCCFLRVAKRNWRYLFRSRPELPPGCPEIRIIPTLIRIIWNFPANVRPGILSQVGQAGEGRWFFHIRTAAGKDRCLVALSEVTAALPR</sequence>
<evidence type="ECO:0008006" key="3">
    <source>
        <dbReference type="Google" id="ProtNLM"/>
    </source>
</evidence>
<accession>A0A975J0P0</accession>
<evidence type="ECO:0000313" key="1">
    <source>
        <dbReference type="EMBL" id="QUE51860.1"/>
    </source>
</evidence>
<proteinExistence type="predicted"/>
<dbReference type="Proteomes" id="UP000676169">
    <property type="component" value="Chromosome"/>
</dbReference>
<dbReference type="RefSeq" id="WP_211632083.1">
    <property type="nucleotide sequence ID" value="NZ_CP073100.1"/>
</dbReference>
<dbReference type="CDD" id="cd01120">
    <property type="entry name" value="RecA-like_superfamily"/>
    <property type="match status" value="1"/>
</dbReference>